<dbReference type="AlphaFoldDB" id="A0A1M5GUL8"/>
<organism evidence="1 2">
    <name type="scientific">Mariniphaga anaerophila</name>
    <dbReference type="NCBI Taxonomy" id="1484053"/>
    <lineage>
        <taxon>Bacteria</taxon>
        <taxon>Pseudomonadati</taxon>
        <taxon>Bacteroidota</taxon>
        <taxon>Bacteroidia</taxon>
        <taxon>Marinilabiliales</taxon>
        <taxon>Prolixibacteraceae</taxon>
        <taxon>Mariniphaga</taxon>
    </lineage>
</organism>
<dbReference type="Proteomes" id="UP000184164">
    <property type="component" value="Unassembled WGS sequence"/>
</dbReference>
<keyword evidence="2" id="KW-1185">Reference proteome</keyword>
<sequence>MNRIMTILGLLLSIQVFGQLEPEKELEKIFYSLPIRLEIETIIDSAKNNDLITSFENNYHISDKPYFSGHLSQNNYLSIKPNSGQIEIFRSGLYTLWGVDLDSLDVVYVSFDFGDKMTKDLRKVYKRLVRKFKKLTSKSEKYKLYADPGLIGYGFCFFKSENDKLPFMSIEVGLGDCVSNTKSLIVNYYKIEN</sequence>
<evidence type="ECO:0000313" key="1">
    <source>
        <dbReference type="EMBL" id="SHG07419.1"/>
    </source>
</evidence>
<reference evidence="2" key="1">
    <citation type="submission" date="2016-11" db="EMBL/GenBank/DDBJ databases">
        <authorList>
            <person name="Varghese N."/>
            <person name="Submissions S."/>
        </authorList>
    </citation>
    <scope>NUCLEOTIDE SEQUENCE [LARGE SCALE GENOMIC DNA]</scope>
    <source>
        <strain evidence="2">DSM 26910</strain>
    </source>
</reference>
<accession>A0A1M5GUL8</accession>
<protein>
    <submittedName>
        <fullName evidence="1">Uncharacterized protein</fullName>
    </submittedName>
</protein>
<dbReference type="EMBL" id="FQUM01000036">
    <property type="protein sequence ID" value="SHG07419.1"/>
    <property type="molecule type" value="Genomic_DNA"/>
</dbReference>
<gene>
    <name evidence="1" type="ORF">SAMN05444274_1363</name>
</gene>
<name>A0A1M5GUL8_9BACT</name>
<evidence type="ECO:0000313" key="2">
    <source>
        <dbReference type="Proteomes" id="UP000184164"/>
    </source>
</evidence>
<proteinExistence type="predicted"/>